<name>A0A4Z1R823_9GAMM</name>
<protein>
    <submittedName>
        <fullName evidence="4">BolA family transcriptional regulator</fullName>
    </submittedName>
</protein>
<dbReference type="Pfam" id="PF01722">
    <property type="entry name" value="BolA"/>
    <property type="match status" value="1"/>
</dbReference>
<evidence type="ECO:0000313" key="5">
    <source>
        <dbReference type="Proteomes" id="UP000298681"/>
    </source>
</evidence>
<evidence type="ECO:0000256" key="2">
    <source>
        <dbReference type="RuleBase" id="RU003860"/>
    </source>
</evidence>
<dbReference type="Gene3D" id="3.10.20.90">
    <property type="entry name" value="Phosphatidylinositol 3-kinase Catalytic Subunit, Chain A, domain 1"/>
    <property type="match status" value="1"/>
</dbReference>
<dbReference type="PANTHER" id="PTHR46229:SF2">
    <property type="entry name" value="BOLA-LIKE PROTEIN 1"/>
    <property type="match status" value="1"/>
</dbReference>
<keyword evidence="5" id="KW-1185">Reference proteome</keyword>
<dbReference type="InterPro" id="IPR050961">
    <property type="entry name" value="BolA/IbaG_stress_morph_reg"/>
</dbReference>
<dbReference type="GO" id="GO:0005829">
    <property type="term" value="C:cytosol"/>
    <property type="evidence" value="ECO:0007669"/>
    <property type="project" value="TreeGrafter"/>
</dbReference>
<dbReference type="GO" id="GO:0006351">
    <property type="term" value="P:DNA-templated transcription"/>
    <property type="evidence" value="ECO:0007669"/>
    <property type="project" value="TreeGrafter"/>
</dbReference>
<evidence type="ECO:0000256" key="3">
    <source>
        <dbReference type="SAM" id="MobiDB-lite"/>
    </source>
</evidence>
<accession>A0A4Z1R823</accession>
<comment type="caution">
    <text evidence="4">The sequence shown here is derived from an EMBL/GenBank/DDBJ whole genome shotgun (WGS) entry which is preliminary data.</text>
</comment>
<dbReference type="Proteomes" id="UP000298681">
    <property type="component" value="Unassembled WGS sequence"/>
</dbReference>
<feature type="region of interest" description="Disordered" evidence="3">
    <location>
        <begin position="85"/>
        <end position="107"/>
    </location>
</feature>
<dbReference type="RefSeq" id="WP_134674885.1">
    <property type="nucleotide sequence ID" value="NZ_SPUH01000002.1"/>
</dbReference>
<dbReference type="AlphaFoldDB" id="A0A4Z1R823"/>
<evidence type="ECO:0000256" key="1">
    <source>
        <dbReference type="ARBA" id="ARBA00005578"/>
    </source>
</evidence>
<dbReference type="EMBL" id="SPUH01000002">
    <property type="protein sequence ID" value="TKS52778.1"/>
    <property type="molecule type" value="Genomic_DNA"/>
</dbReference>
<sequence length="107" mass="11769">MTPTIDRLRTALHALEPRHLELSDESHMHSRGTQTHYKAVIVSDAFVGLRAVQRHQKVYAVLGGLMQEIHALALHAWTPEEWDARAGAVPDSPDCRGGSRHDTGTAG</sequence>
<evidence type="ECO:0000313" key="4">
    <source>
        <dbReference type="EMBL" id="TKS52778.1"/>
    </source>
</evidence>
<dbReference type="InterPro" id="IPR036065">
    <property type="entry name" value="BolA-like_sf"/>
</dbReference>
<comment type="similarity">
    <text evidence="1 2">Belongs to the BolA/IbaG family.</text>
</comment>
<dbReference type="PIRSF" id="PIRSF003113">
    <property type="entry name" value="BolA"/>
    <property type="match status" value="1"/>
</dbReference>
<organism evidence="4 5">
    <name type="scientific">Luteimonas yindakuii</name>
    <dbReference type="NCBI Taxonomy" id="2565782"/>
    <lineage>
        <taxon>Bacteria</taxon>
        <taxon>Pseudomonadati</taxon>
        <taxon>Pseudomonadota</taxon>
        <taxon>Gammaproteobacteria</taxon>
        <taxon>Lysobacterales</taxon>
        <taxon>Lysobacteraceae</taxon>
        <taxon>Luteimonas</taxon>
    </lineage>
</organism>
<reference evidence="4 5" key="1">
    <citation type="submission" date="2019-01" db="EMBL/GenBank/DDBJ databases">
        <authorList>
            <person name="Zhang S."/>
        </authorList>
    </citation>
    <scope>NUCLEOTIDE SEQUENCE [LARGE SCALE GENOMIC DNA]</scope>
    <source>
        <strain evidence="4 5">1626</strain>
    </source>
</reference>
<feature type="compositionally biased region" description="Basic and acidic residues" evidence="3">
    <location>
        <begin position="93"/>
        <end position="107"/>
    </location>
</feature>
<dbReference type="PANTHER" id="PTHR46229">
    <property type="entry name" value="BOLA TRANSCRIPTION REGULATOR"/>
    <property type="match status" value="1"/>
</dbReference>
<dbReference type="SUPFAM" id="SSF82657">
    <property type="entry name" value="BolA-like"/>
    <property type="match status" value="1"/>
</dbReference>
<gene>
    <name evidence="4" type="ORF">E4582_11075</name>
</gene>
<dbReference type="InterPro" id="IPR002634">
    <property type="entry name" value="BolA"/>
</dbReference>
<proteinExistence type="inferred from homology"/>